<reference evidence="2 3" key="1">
    <citation type="journal article" date="2015" name="Proc. Natl. Acad. Sci. U.S.A.">
        <title>The resurrection genome of Boea hygrometrica: A blueprint for survival of dehydration.</title>
        <authorList>
            <person name="Xiao L."/>
            <person name="Yang G."/>
            <person name="Zhang L."/>
            <person name="Yang X."/>
            <person name="Zhao S."/>
            <person name="Ji Z."/>
            <person name="Zhou Q."/>
            <person name="Hu M."/>
            <person name="Wang Y."/>
            <person name="Chen M."/>
            <person name="Xu Y."/>
            <person name="Jin H."/>
            <person name="Xiao X."/>
            <person name="Hu G."/>
            <person name="Bao F."/>
            <person name="Hu Y."/>
            <person name="Wan P."/>
            <person name="Li L."/>
            <person name="Deng X."/>
            <person name="Kuang T."/>
            <person name="Xiang C."/>
            <person name="Zhu J.K."/>
            <person name="Oliver M.J."/>
            <person name="He Y."/>
        </authorList>
    </citation>
    <scope>NUCLEOTIDE SEQUENCE [LARGE SCALE GENOMIC DNA]</scope>
    <source>
        <strain evidence="3">cv. XS01</strain>
    </source>
</reference>
<name>A0A2Z7D3J0_9LAMI</name>
<evidence type="ECO:0000313" key="2">
    <source>
        <dbReference type="EMBL" id="KZV54162.1"/>
    </source>
</evidence>
<feature type="compositionally biased region" description="Basic and acidic residues" evidence="1">
    <location>
        <begin position="155"/>
        <end position="177"/>
    </location>
</feature>
<dbReference type="Proteomes" id="UP000250235">
    <property type="component" value="Unassembled WGS sequence"/>
</dbReference>
<accession>A0A2Z7D3J0</accession>
<evidence type="ECO:0000313" key="3">
    <source>
        <dbReference type="Proteomes" id="UP000250235"/>
    </source>
</evidence>
<keyword evidence="2" id="KW-0456">Lyase</keyword>
<feature type="region of interest" description="Disordered" evidence="1">
    <location>
        <begin position="127"/>
        <end position="180"/>
    </location>
</feature>
<protein>
    <submittedName>
        <fullName evidence="2">DNA glycosylase/AP lyase domain containing protein</fullName>
    </submittedName>
</protein>
<evidence type="ECO:0000256" key="1">
    <source>
        <dbReference type="SAM" id="MobiDB-lite"/>
    </source>
</evidence>
<gene>
    <name evidence="2" type="ORF">F511_37073</name>
</gene>
<dbReference type="EMBL" id="KQ989588">
    <property type="protein sequence ID" value="KZV54162.1"/>
    <property type="molecule type" value="Genomic_DNA"/>
</dbReference>
<proteinExistence type="predicted"/>
<dbReference type="AlphaFoldDB" id="A0A2Z7D3J0"/>
<sequence length="267" mass="29550">MAGVELAIEHNIGHPPTLTRYNIYITWIHNAEGAPPADAPPGPADLPETPAVAKHMTKVAPKETQTRIIGIQSTATPLAIRITQWPQLMWEYGSYPIIPTCSTSSKIIKFNPIGVFQLNEGWELSTGPHDDTNLATGSRGCRLEERFPTISPSLKSDRPNSSDRENTRSMNSDDKGLGKYRGRKLSEDKISSHIYTVISFRVQLSTHTQFNSLIQQITLTNRSRSQFSSSMQFSSCISGYAPNSSCALKIFCLTQLTTDRKPLTALI</sequence>
<dbReference type="GO" id="GO:0016829">
    <property type="term" value="F:lyase activity"/>
    <property type="evidence" value="ECO:0007669"/>
    <property type="project" value="UniProtKB-KW"/>
</dbReference>
<organism evidence="2 3">
    <name type="scientific">Dorcoceras hygrometricum</name>
    <dbReference type="NCBI Taxonomy" id="472368"/>
    <lineage>
        <taxon>Eukaryota</taxon>
        <taxon>Viridiplantae</taxon>
        <taxon>Streptophyta</taxon>
        <taxon>Embryophyta</taxon>
        <taxon>Tracheophyta</taxon>
        <taxon>Spermatophyta</taxon>
        <taxon>Magnoliopsida</taxon>
        <taxon>eudicotyledons</taxon>
        <taxon>Gunneridae</taxon>
        <taxon>Pentapetalae</taxon>
        <taxon>asterids</taxon>
        <taxon>lamiids</taxon>
        <taxon>Lamiales</taxon>
        <taxon>Gesneriaceae</taxon>
        <taxon>Didymocarpoideae</taxon>
        <taxon>Trichosporeae</taxon>
        <taxon>Loxocarpinae</taxon>
        <taxon>Dorcoceras</taxon>
    </lineage>
</organism>
<keyword evidence="3" id="KW-1185">Reference proteome</keyword>